<organism evidence="1">
    <name type="scientific">termite gut metagenome</name>
    <dbReference type="NCBI Taxonomy" id="433724"/>
    <lineage>
        <taxon>unclassified sequences</taxon>
        <taxon>metagenomes</taxon>
        <taxon>organismal metagenomes</taxon>
    </lineage>
</organism>
<dbReference type="AlphaFoldDB" id="A0A5J4Q2C6"/>
<evidence type="ECO:0008006" key="2">
    <source>
        <dbReference type="Google" id="ProtNLM"/>
    </source>
</evidence>
<proteinExistence type="predicted"/>
<gene>
    <name evidence="1" type="ORF">EZS27_034299</name>
</gene>
<dbReference type="PANTHER" id="PTHR35810:SF1">
    <property type="entry name" value="CYTOPLASMIC PROTEIN"/>
    <property type="match status" value="1"/>
</dbReference>
<accession>A0A5J4Q2C6</accession>
<protein>
    <recommendedName>
        <fullName evidence="2">Virulence protein</fullName>
    </recommendedName>
</protein>
<dbReference type="EMBL" id="SNRY01005340">
    <property type="protein sequence ID" value="KAA6315208.1"/>
    <property type="molecule type" value="Genomic_DNA"/>
</dbReference>
<dbReference type="PANTHER" id="PTHR35810">
    <property type="entry name" value="CYTOPLASMIC PROTEIN-RELATED"/>
    <property type="match status" value="1"/>
</dbReference>
<reference evidence="1" key="1">
    <citation type="submission" date="2019-03" db="EMBL/GenBank/DDBJ databases">
        <title>Single cell metagenomics reveals metabolic interactions within the superorganism composed of flagellate Streblomastix strix and complex community of Bacteroidetes bacteria on its surface.</title>
        <authorList>
            <person name="Treitli S.C."/>
            <person name="Kolisko M."/>
            <person name="Husnik F."/>
            <person name="Keeling P."/>
            <person name="Hampl V."/>
        </authorList>
    </citation>
    <scope>NUCLEOTIDE SEQUENCE</scope>
    <source>
        <strain evidence="1">STM</strain>
    </source>
</reference>
<evidence type="ECO:0000313" key="1">
    <source>
        <dbReference type="EMBL" id="KAA6315208.1"/>
    </source>
</evidence>
<comment type="caution">
    <text evidence="1">The sequence shown here is derived from an EMBL/GenBank/DDBJ whole genome shotgun (WGS) entry which is preliminary data.</text>
</comment>
<name>A0A5J4Q2C6_9ZZZZ</name>
<sequence length="133" mass="15859">MEKGHIKIINEKGKTPSVEAQLVNNTVWMAKYEIAKLFNCFNQKIEANLKSIFKSHLLWEDDVSRTYKYKDKGIEKQTVYYNMEVLIFLSYRIGIFETKIFRTFVNNSLREHLKKKDKPQNCKIVWISPLCYN</sequence>